<protein>
    <submittedName>
        <fullName evidence="2">PE/PPE C-terminal domain-containing protein</fullName>
    </submittedName>
</protein>
<dbReference type="AlphaFoldDB" id="A0A7G9B8A8"/>
<proteinExistence type="predicted"/>
<keyword evidence="1" id="KW-0175">Coiled coil</keyword>
<organism evidence="2 3">
    <name type="scientific">Oscillibacter hominis</name>
    <dbReference type="NCBI Taxonomy" id="2763056"/>
    <lineage>
        <taxon>Bacteria</taxon>
        <taxon>Bacillati</taxon>
        <taxon>Bacillota</taxon>
        <taxon>Clostridia</taxon>
        <taxon>Eubacteriales</taxon>
        <taxon>Oscillospiraceae</taxon>
        <taxon>Oscillibacter</taxon>
    </lineage>
</organism>
<sequence length="419" mass="45187">MDLIKRAAEWGIGYAAGGSGKKRAFLEEISQGQETGFFEEVIEAYESGEEPEARGSCGHAIGGSECLTHMEREVFVKELPAAHSARWGSPDYAGLLKDELESIARQLERDLERNERENNYITDETEQALKLAAVELGRCGAGIGSLGGKIERLAWFVGGDPAKIRQLQQKLNQLGVGEHLTEDGVYGKKTLAAWEKFLSRLEHGTVPTLTWIDPLQSKLTGIKIGSAKYGKKYGFHDALMAGTHPYIRIDPKPTGTETVWIRGVKTTINYPHINLDKVPNSNWIYNQLQSRFNHHELSGDAYNALKDLKATGKKVRVAGKVLLVAGIALDALELGTTIDADLKDADRKIGKKTLSAAASIGGSWAGAALWAKIGAIAGGMTGPAAPVAVPVLSLLGGMIGSAAGDWLAREIVDITYVED</sequence>
<keyword evidence="3" id="KW-1185">Reference proteome</keyword>
<name>A0A7G9B8A8_9FIRM</name>
<dbReference type="EMBL" id="CP060490">
    <property type="protein sequence ID" value="QNL45789.1"/>
    <property type="molecule type" value="Genomic_DNA"/>
</dbReference>
<dbReference type="Gene3D" id="1.10.101.10">
    <property type="entry name" value="PGBD-like superfamily/PGBD"/>
    <property type="match status" value="1"/>
</dbReference>
<gene>
    <name evidence="2" type="ORF">H8790_02500</name>
</gene>
<evidence type="ECO:0000313" key="2">
    <source>
        <dbReference type="EMBL" id="QNL45789.1"/>
    </source>
</evidence>
<evidence type="ECO:0000313" key="3">
    <source>
        <dbReference type="Proteomes" id="UP000515960"/>
    </source>
</evidence>
<evidence type="ECO:0000256" key="1">
    <source>
        <dbReference type="SAM" id="Coils"/>
    </source>
</evidence>
<feature type="coiled-coil region" evidence="1">
    <location>
        <begin position="97"/>
        <end position="124"/>
    </location>
</feature>
<reference evidence="2 3" key="1">
    <citation type="submission" date="2020-08" db="EMBL/GenBank/DDBJ databases">
        <authorList>
            <person name="Liu C."/>
            <person name="Sun Q."/>
        </authorList>
    </citation>
    <scope>NUCLEOTIDE SEQUENCE [LARGE SCALE GENOMIC DNA]</scope>
    <source>
        <strain evidence="2 3">NSJ-62</strain>
    </source>
</reference>
<dbReference type="InterPro" id="IPR036366">
    <property type="entry name" value="PGBDSf"/>
</dbReference>
<dbReference type="KEGG" id="ohi:H8790_02500"/>
<dbReference type="Proteomes" id="UP000515960">
    <property type="component" value="Chromosome"/>
</dbReference>
<accession>A0A7G9B8A8</accession>